<organism evidence="2 3">
    <name type="scientific">Dacryopinax primogenitus (strain DJM 731)</name>
    <name type="common">Brown rot fungus</name>
    <dbReference type="NCBI Taxonomy" id="1858805"/>
    <lineage>
        <taxon>Eukaryota</taxon>
        <taxon>Fungi</taxon>
        <taxon>Dikarya</taxon>
        <taxon>Basidiomycota</taxon>
        <taxon>Agaricomycotina</taxon>
        <taxon>Dacrymycetes</taxon>
        <taxon>Dacrymycetales</taxon>
        <taxon>Dacrymycetaceae</taxon>
        <taxon>Dacryopinax</taxon>
    </lineage>
</organism>
<protein>
    <submittedName>
        <fullName evidence="2">Uncharacterized protein</fullName>
    </submittedName>
</protein>
<dbReference type="SUPFAM" id="SSF51569">
    <property type="entry name" value="Aldolase"/>
    <property type="match status" value="1"/>
</dbReference>
<keyword evidence="1" id="KW-0456">Lyase</keyword>
<accession>M5G5Z4</accession>
<dbReference type="InterPro" id="IPR002220">
    <property type="entry name" value="DapA-like"/>
</dbReference>
<dbReference type="OrthoDB" id="191315at2759"/>
<dbReference type="GO" id="GO:0008840">
    <property type="term" value="F:4-hydroxy-tetrahydrodipicolinate synthase activity"/>
    <property type="evidence" value="ECO:0007669"/>
    <property type="project" value="TreeGrafter"/>
</dbReference>
<sequence>DVAKASPVPVMIYNCTTPSNPLAAAGIDLDSTTILELAQSCPNICGAKLTCENMGKLYRISIIISQPAFVAQELGQERALLDRSGLLGFPLAIHPPPTGCIRGLGNVEEEGKVWFGLNVGILRTGRKE</sequence>
<evidence type="ECO:0000313" key="3">
    <source>
        <dbReference type="Proteomes" id="UP000030653"/>
    </source>
</evidence>
<dbReference type="InterPro" id="IPR013785">
    <property type="entry name" value="Aldolase_TIM"/>
</dbReference>
<evidence type="ECO:0000313" key="2">
    <source>
        <dbReference type="EMBL" id="EJU01217.1"/>
    </source>
</evidence>
<dbReference type="Gene3D" id="3.20.20.70">
    <property type="entry name" value="Aldolase class I"/>
    <property type="match status" value="1"/>
</dbReference>
<reference evidence="2 3" key="1">
    <citation type="journal article" date="2012" name="Science">
        <title>The Paleozoic origin of enzymatic lignin decomposition reconstructed from 31 fungal genomes.</title>
        <authorList>
            <person name="Floudas D."/>
            <person name="Binder M."/>
            <person name="Riley R."/>
            <person name="Barry K."/>
            <person name="Blanchette R.A."/>
            <person name="Henrissat B."/>
            <person name="Martinez A.T."/>
            <person name="Otillar R."/>
            <person name="Spatafora J.W."/>
            <person name="Yadav J.S."/>
            <person name="Aerts A."/>
            <person name="Benoit I."/>
            <person name="Boyd A."/>
            <person name="Carlson A."/>
            <person name="Copeland A."/>
            <person name="Coutinho P.M."/>
            <person name="de Vries R.P."/>
            <person name="Ferreira P."/>
            <person name="Findley K."/>
            <person name="Foster B."/>
            <person name="Gaskell J."/>
            <person name="Glotzer D."/>
            <person name="Gorecki P."/>
            <person name="Heitman J."/>
            <person name="Hesse C."/>
            <person name="Hori C."/>
            <person name="Igarashi K."/>
            <person name="Jurgens J.A."/>
            <person name="Kallen N."/>
            <person name="Kersten P."/>
            <person name="Kohler A."/>
            <person name="Kuees U."/>
            <person name="Kumar T.K.A."/>
            <person name="Kuo A."/>
            <person name="LaButti K."/>
            <person name="Larrondo L.F."/>
            <person name="Lindquist E."/>
            <person name="Ling A."/>
            <person name="Lombard V."/>
            <person name="Lucas S."/>
            <person name="Lundell T."/>
            <person name="Martin R."/>
            <person name="McLaughlin D.J."/>
            <person name="Morgenstern I."/>
            <person name="Morin E."/>
            <person name="Murat C."/>
            <person name="Nagy L.G."/>
            <person name="Nolan M."/>
            <person name="Ohm R.A."/>
            <person name="Patyshakuliyeva A."/>
            <person name="Rokas A."/>
            <person name="Ruiz-Duenas F.J."/>
            <person name="Sabat G."/>
            <person name="Salamov A."/>
            <person name="Samejima M."/>
            <person name="Schmutz J."/>
            <person name="Slot J.C."/>
            <person name="St John F."/>
            <person name="Stenlid J."/>
            <person name="Sun H."/>
            <person name="Sun S."/>
            <person name="Syed K."/>
            <person name="Tsang A."/>
            <person name="Wiebenga A."/>
            <person name="Young D."/>
            <person name="Pisabarro A."/>
            <person name="Eastwood D.C."/>
            <person name="Martin F."/>
            <person name="Cullen D."/>
            <person name="Grigoriev I.V."/>
            <person name="Hibbett D.S."/>
        </authorList>
    </citation>
    <scope>NUCLEOTIDE SEQUENCE [LARGE SCALE GENOMIC DNA]</scope>
    <source>
        <strain evidence="2 3">DJM-731 SS1</strain>
    </source>
</reference>
<evidence type="ECO:0000256" key="1">
    <source>
        <dbReference type="ARBA" id="ARBA00023239"/>
    </source>
</evidence>
<gene>
    <name evidence="2" type="ORF">DACRYDRAFT_53328</name>
</gene>
<dbReference type="Proteomes" id="UP000030653">
    <property type="component" value="Unassembled WGS sequence"/>
</dbReference>
<dbReference type="STRING" id="1858805.M5G5Z4"/>
<dbReference type="PANTHER" id="PTHR12128:SF66">
    <property type="entry name" value="4-HYDROXY-2-OXOGLUTARATE ALDOLASE, MITOCHONDRIAL"/>
    <property type="match status" value="1"/>
</dbReference>
<proteinExistence type="predicted"/>
<dbReference type="HOGENOM" id="CLU_1964752_0_0_1"/>
<dbReference type="EMBL" id="JH795865">
    <property type="protein sequence ID" value="EJU01217.1"/>
    <property type="molecule type" value="Genomic_DNA"/>
</dbReference>
<dbReference type="RefSeq" id="XP_040628114.1">
    <property type="nucleotide sequence ID" value="XM_040775165.1"/>
</dbReference>
<dbReference type="GeneID" id="63690227"/>
<feature type="non-terminal residue" evidence="2">
    <location>
        <position position="1"/>
    </location>
</feature>
<keyword evidence="3" id="KW-1185">Reference proteome</keyword>
<dbReference type="PANTHER" id="PTHR12128">
    <property type="entry name" value="DIHYDRODIPICOLINATE SYNTHASE"/>
    <property type="match status" value="1"/>
</dbReference>
<name>M5G5Z4_DACPD</name>
<dbReference type="AlphaFoldDB" id="M5G5Z4"/>